<organism evidence="2 3">
    <name type="scientific">Lachancea fermentati</name>
    <name type="common">Zygosaccharomyces fermentati</name>
    <dbReference type="NCBI Taxonomy" id="4955"/>
    <lineage>
        <taxon>Eukaryota</taxon>
        <taxon>Fungi</taxon>
        <taxon>Dikarya</taxon>
        <taxon>Ascomycota</taxon>
        <taxon>Saccharomycotina</taxon>
        <taxon>Saccharomycetes</taxon>
        <taxon>Saccharomycetales</taxon>
        <taxon>Saccharomycetaceae</taxon>
        <taxon>Lachancea</taxon>
    </lineage>
</organism>
<name>A0A1G4MA75_LACFM</name>
<sequence>MFGPFKPSSTVLGGLLWKIPWRMSRPQKQRQRHRLQQVDKVLKNLNLGLHIQRCEKKGIEFESALQTRKLLKPQVKHLRLLSKASVFPKEREMSYKDKYTFFNKQASGYRKGLHKLPKWTKVSQRRNPKFF</sequence>
<dbReference type="GO" id="GO:0005762">
    <property type="term" value="C:mitochondrial large ribosomal subunit"/>
    <property type="evidence" value="ECO:0007669"/>
    <property type="project" value="UniProtKB-UniRule"/>
</dbReference>
<reference evidence="2 3" key="1">
    <citation type="submission" date="2016-03" db="EMBL/GenBank/DDBJ databases">
        <authorList>
            <person name="Devillers H."/>
        </authorList>
    </citation>
    <scope>NUCLEOTIDE SEQUENCE [LARGE SCALE GENOMIC DNA]</scope>
    <source>
        <strain evidence="2">CBS 6772</strain>
    </source>
</reference>
<protein>
    <recommendedName>
        <fullName evidence="1">Large ribosomal subunit protein mL60</fullName>
    </recommendedName>
</protein>
<evidence type="ECO:0000313" key="2">
    <source>
        <dbReference type="EMBL" id="SCW00697.1"/>
    </source>
</evidence>
<dbReference type="GO" id="GO:0003735">
    <property type="term" value="F:structural constituent of ribosome"/>
    <property type="evidence" value="ECO:0007669"/>
    <property type="project" value="UniProtKB-UniRule"/>
</dbReference>
<dbReference type="Proteomes" id="UP000190831">
    <property type="component" value="Chromosome C"/>
</dbReference>
<dbReference type="STRING" id="4955.A0A1G4MA75"/>
<dbReference type="Pfam" id="PF09784">
    <property type="entry name" value="L31"/>
    <property type="match status" value="1"/>
</dbReference>
<dbReference type="EMBL" id="LT598485">
    <property type="protein sequence ID" value="SCW00697.1"/>
    <property type="molecule type" value="Genomic_DNA"/>
</dbReference>
<evidence type="ECO:0000256" key="1">
    <source>
        <dbReference type="PIRNR" id="PIRNR002216"/>
    </source>
</evidence>
<keyword evidence="1" id="KW-0689">Ribosomal protein</keyword>
<comment type="subcellular location">
    <subcellularLocation>
        <location evidence="1">Mitochondrion</location>
    </subcellularLocation>
</comment>
<gene>
    <name evidence="2" type="ORF">LAFE_0C09956G</name>
</gene>
<evidence type="ECO:0000313" key="3">
    <source>
        <dbReference type="Proteomes" id="UP000190831"/>
    </source>
</evidence>
<dbReference type="AlphaFoldDB" id="A0A1G4MA75"/>
<dbReference type="PIRSF" id="PIRSF002216">
    <property type="entry name" value="MRPL31_prd"/>
    <property type="match status" value="1"/>
</dbReference>
<proteinExistence type="predicted"/>
<dbReference type="GO" id="GO:0032543">
    <property type="term" value="P:mitochondrial translation"/>
    <property type="evidence" value="ECO:0007669"/>
    <property type="project" value="UniProtKB-UniRule"/>
</dbReference>
<dbReference type="OrthoDB" id="2332379at2759"/>
<keyword evidence="1" id="KW-0496">Mitochondrion</keyword>
<dbReference type="PANTHER" id="PTHR28271:SF1">
    <property type="entry name" value="LARGE RIBOSOMAL SUBUNIT PROTEIN ML60"/>
    <property type="match status" value="1"/>
</dbReference>
<comment type="subunit">
    <text evidence="1">Component of the mitochondrial large ribosomal subunit.</text>
</comment>
<dbReference type="PANTHER" id="PTHR28271">
    <property type="entry name" value="54S RIBOSOMAL PROTEIN L31, MITOCHONDRIAL"/>
    <property type="match status" value="1"/>
</dbReference>
<keyword evidence="1" id="KW-0687">Ribonucleoprotein</keyword>
<keyword evidence="3" id="KW-1185">Reference proteome</keyword>
<accession>A0A1G4MA75</accession>
<dbReference type="OMA" id="KYTVFDR"/>
<dbReference type="InterPro" id="IPR016340">
    <property type="entry name" value="Ribosomal_mL60"/>
</dbReference>